<reference evidence="1 2" key="1">
    <citation type="submission" date="2019-11" db="EMBL/GenBank/DDBJ databases">
        <title>Pedobacter sp. HMF7647 Genome sequencing and assembly.</title>
        <authorList>
            <person name="Kang H."/>
            <person name="Kim H."/>
            <person name="Joh K."/>
        </authorList>
    </citation>
    <scope>NUCLEOTIDE SEQUENCE [LARGE SCALE GENOMIC DNA]</scope>
    <source>
        <strain evidence="1 2">HMF7647</strain>
    </source>
</reference>
<comment type="caution">
    <text evidence="1">The sequence shown here is derived from an EMBL/GenBank/DDBJ whole genome shotgun (WGS) entry which is preliminary data.</text>
</comment>
<protein>
    <submittedName>
        <fullName evidence="1">Uncharacterized protein</fullName>
    </submittedName>
</protein>
<accession>A0A7K1YFK6</accession>
<dbReference type="AlphaFoldDB" id="A0A7K1YFK6"/>
<sequence length="740" mass="83624">MNATSPWAVAAKVSVDDQQPDIVFSKEIGGYAIQVYYTNNSLWISVACPKGARIVLRPAYTPDNQLKPGKVSSLPDGVRISLSACIGHFQVELRFPAEDAALLRYTTTFRAGNPQFFPFWPRDMVIVGPRTLEEGNIEGTVHISQEGTRSGLQYFSLDEPQSGTVLYFQNLTAINDYAQLTETSLGNVVGGTWPELGFALPPTIKNKPVPAHRDVVISDAFLAFDQNNPKSETELARQFLNLLASIYIDLPKPQTQYYDWPGMVDQGLHDLEFNHGCWSHGAEQDYLNAYVADYKTPPESMVQLAVLLPLVDYHDWCKTDLPAIMKIKNGLDAFYNDDLKTIVRFLPAQEAELDGSEEQLKPNVMDSWYLHHPLLNLGRLALRGDKQGKKLFLGSLDFTIRVARHFNYEWPVMYNIETLEVVKAETQPGAGGEKDVAGLYALVMLHAWQLTKENKYLLEAKKAAKTLKNKGFHLFYQANNTAFSANAMLWLHIETGEKVYLDLAYLCLANLFKNLQLWECDYGFAKNHPTFFAIFPLNDAPYTAAYEEQEVFAALHNFLLYADQADILPSVALLVPEFLRYLVNRAPYYYPPNLPKEMLAKEVKTGQVDHKLWIAIEDIHDGWEQSGSVGQEVYGAGVAFGIIPRHFYRVPDEDFMIYIDYPAADFKSHKGSVSFKVSGDSRLTCRMLIIKNGSLPVFSVACNEEQLKGMRRKDDHLEFLVPGDQYIRVKWNAHSPEKKA</sequence>
<dbReference type="SUPFAM" id="SSF48208">
    <property type="entry name" value="Six-hairpin glycosidases"/>
    <property type="match status" value="1"/>
</dbReference>
<name>A0A7K1YFK6_9SPHI</name>
<proteinExistence type="predicted"/>
<dbReference type="GO" id="GO:0005975">
    <property type="term" value="P:carbohydrate metabolic process"/>
    <property type="evidence" value="ECO:0007669"/>
    <property type="project" value="InterPro"/>
</dbReference>
<evidence type="ECO:0000313" key="2">
    <source>
        <dbReference type="Proteomes" id="UP000466586"/>
    </source>
</evidence>
<evidence type="ECO:0000313" key="1">
    <source>
        <dbReference type="EMBL" id="MXV53210.1"/>
    </source>
</evidence>
<dbReference type="RefSeq" id="WP_160846386.1">
    <property type="nucleotide sequence ID" value="NZ_WVHT01000015.1"/>
</dbReference>
<gene>
    <name evidence="1" type="ORF">GS399_19770</name>
</gene>
<keyword evidence="2" id="KW-1185">Reference proteome</keyword>
<dbReference type="Proteomes" id="UP000466586">
    <property type="component" value="Unassembled WGS sequence"/>
</dbReference>
<dbReference type="InterPro" id="IPR008928">
    <property type="entry name" value="6-hairpin_glycosidase_sf"/>
</dbReference>
<organism evidence="1 2">
    <name type="scientific">Hufsiella arboris</name>
    <dbReference type="NCBI Taxonomy" id="2695275"/>
    <lineage>
        <taxon>Bacteria</taxon>
        <taxon>Pseudomonadati</taxon>
        <taxon>Bacteroidota</taxon>
        <taxon>Sphingobacteriia</taxon>
        <taxon>Sphingobacteriales</taxon>
        <taxon>Sphingobacteriaceae</taxon>
        <taxon>Hufsiella</taxon>
    </lineage>
</organism>
<dbReference type="EMBL" id="WVHT01000015">
    <property type="protein sequence ID" value="MXV53210.1"/>
    <property type="molecule type" value="Genomic_DNA"/>
</dbReference>